<reference evidence="2 3" key="1">
    <citation type="journal article" date="2019" name="ACS Chem. Biol.">
        <title>Identification and Mobilization of a Cryptic Antibiotic Biosynthesis Gene Locus from a Human-Pathogenic Nocardia Isolate.</title>
        <authorList>
            <person name="Herisse M."/>
            <person name="Ishida K."/>
            <person name="Porter J.L."/>
            <person name="Howden B."/>
            <person name="Hertweck C."/>
            <person name="Stinear T.P."/>
            <person name="Pidot S.J."/>
        </authorList>
    </citation>
    <scope>NUCLEOTIDE SEQUENCE [LARGE SCALE GENOMIC DNA]</scope>
    <source>
        <strain evidence="2 3">AUSMDU00012717</strain>
    </source>
</reference>
<dbReference type="InterPro" id="IPR039422">
    <property type="entry name" value="MarR/SlyA-like"/>
</dbReference>
<evidence type="ECO:0000259" key="1">
    <source>
        <dbReference type="PROSITE" id="PS50995"/>
    </source>
</evidence>
<name>A0A6G9YAB5_9NOCA</name>
<dbReference type="InterPro" id="IPR011991">
    <property type="entry name" value="ArsR-like_HTH"/>
</dbReference>
<dbReference type="PANTHER" id="PTHR33164">
    <property type="entry name" value="TRANSCRIPTIONAL REGULATOR, MARR FAMILY"/>
    <property type="match status" value="1"/>
</dbReference>
<organism evidence="2 3">
    <name type="scientific">Nocardia arthritidis</name>
    <dbReference type="NCBI Taxonomy" id="228602"/>
    <lineage>
        <taxon>Bacteria</taxon>
        <taxon>Bacillati</taxon>
        <taxon>Actinomycetota</taxon>
        <taxon>Actinomycetes</taxon>
        <taxon>Mycobacteriales</taxon>
        <taxon>Nocardiaceae</taxon>
        <taxon>Nocardia</taxon>
    </lineage>
</organism>
<dbReference type="RefSeq" id="WP_167473167.1">
    <property type="nucleotide sequence ID" value="NZ_CP046172.1"/>
</dbReference>
<dbReference type="Gene3D" id="1.10.10.10">
    <property type="entry name" value="Winged helix-like DNA-binding domain superfamily/Winged helix DNA-binding domain"/>
    <property type="match status" value="1"/>
</dbReference>
<dbReference type="Pfam" id="PF01047">
    <property type="entry name" value="MarR"/>
    <property type="match status" value="1"/>
</dbReference>
<dbReference type="EMBL" id="CP046172">
    <property type="protein sequence ID" value="QIS10152.1"/>
    <property type="molecule type" value="Genomic_DNA"/>
</dbReference>
<sequence>MVNPPKQQLIEDLMRAVTDLKNASGIADQAISDSLGLNRTDARCLSCLIIRGPMTASELAETAGLKPGALTFAVDRLQKAGLAHRTSDQQDRRRVIVTASDQARQLADQVWEQTITDTQTQLSNYTSSQLQLLTEFVRQQVDQQQQLAQRIRNWNYQQQPHIKTRPAPGTPT</sequence>
<dbReference type="InterPro" id="IPR036390">
    <property type="entry name" value="WH_DNA-bd_sf"/>
</dbReference>
<dbReference type="SMART" id="SM00347">
    <property type="entry name" value="HTH_MARR"/>
    <property type="match status" value="1"/>
</dbReference>
<accession>A0A6G9YAB5</accession>
<dbReference type="SUPFAM" id="SSF46785">
    <property type="entry name" value="Winged helix' DNA-binding domain"/>
    <property type="match status" value="1"/>
</dbReference>
<feature type="domain" description="HTH marR-type" evidence="1">
    <location>
        <begin position="6"/>
        <end position="142"/>
    </location>
</feature>
<dbReference type="PRINTS" id="PR00598">
    <property type="entry name" value="HTHMARR"/>
</dbReference>
<dbReference type="KEGG" id="nah:F5544_11290"/>
<gene>
    <name evidence="2" type="ORF">F5544_11290</name>
</gene>
<dbReference type="PANTHER" id="PTHR33164:SF106">
    <property type="entry name" value="TRANSCRIPTIONAL REGULATORY PROTEIN"/>
    <property type="match status" value="1"/>
</dbReference>
<proteinExistence type="predicted"/>
<dbReference type="PROSITE" id="PS50995">
    <property type="entry name" value="HTH_MARR_2"/>
    <property type="match status" value="1"/>
</dbReference>
<dbReference type="InterPro" id="IPR036388">
    <property type="entry name" value="WH-like_DNA-bd_sf"/>
</dbReference>
<protein>
    <submittedName>
        <fullName evidence="2">MarR family transcriptional regulator</fullName>
    </submittedName>
</protein>
<dbReference type="Proteomes" id="UP000503540">
    <property type="component" value="Chromosome"/>
</dbReference>
<evidence type="ECO:0000313" key="2">
    <source>
        <dbReference type="EMBL" id="QIS10152.1"/>
    </source>
</evidence>
<keyword evidence="3" id="KW-1185">Reference proteome</keyword>
<dbReference type="GO" id="GO:0003700">
    <property type="term" value="F:DNA-binding transcription factor activity"/>
    <property type="evidence" value="ECO:0007669"/>
    <property type="project" value="InterPro"/>
</dbReference>
<dbReference type="InterPro" id="IPR000835">
    <property type="entry name" value="HTH_MarR-typ"/>
</dbReference>
<dbReference type="CDD" id="cd00090">
    <property type="entry name" value="HTH_ARSR"/>
    <property type="match status" value="1"/>
</dbReference>
<dbReference type="AlphaFoldDB" id="A0A6G9YAB5"/>
<dbReference type="GO" id="GO:0006950">
    <property type="term" value="P:response to stress"/>
    <property type="evidence" value="ECO:0007669"/>
    <property type="project" value="TreeGrafter"/>
</dbReference>
<evidence type="ECO:0000313" key="3">
    <source>
        <dbReference type="Proteomes" id="UP000503540"/>
    </source>
</evidence>